<accession>A0A1A9UXK3</accession>
<keyword evidence="4" id="KW-1185">Reference proteome</keyword>
<evidence type="ECO:0000256" key="2">
    <source>
        <dbReference type="SAM" id="Phobius"/>
    </source>
</evidence>
<dbReference type="EnsemblMetazoa" id="GAUT019025-RA">
    <property type="protein sequence ID" value="GAUT019025-PA"/>
    <property type="gene ID" value="GAUT019025"/>
</dbReference>
<evidence type="ECO:0000256" key="1">
    <source>
        <dbReference type="SAM" id="MobiDB-lite"/>
    </source>
</evidence>
<dbReference type="Proteomes" id="UP000078200">
    <property type="component" value="Unassembled WGS sequence"/>
</dbReference>
<protein>
    <submittedName>
        <fullName evidence="3">Uncharacterized protein</fullName>
    </submittedName>
</protein>
<sequence length="247" mass="26581">MSNYYYYYCYLHVDVGDTTVPVLASVMVVLATAVMMAVMAVIIISFIRSHYKCKADDDVSLTLSPVIVGSVLTIVIISLAVALKIFMMTFLHNLRRNRQHGTKATATAVVTQTGDVYKGGVGIEKPRWQHTDIKSKSSEDLVEDERDPDVIPSQYVGSVGSDGSTSSSASVSIGGASSGGGSGGVGGVTNNISNGATNGSVNHHFSTTSKWSPSSNVSIIEKISHEFLFRYLFVCVFQCEIQYLKCQ</sequence>
<name>A0A1A9UXK3_GLOAU</name>
<feature type="transmembrane region" description="Helical" evidence="2">
    <location>
        <begin position="20"/>
        <end position="47"/>
    </location>
</feature>
<evidence type="ECO:0000313" key="3">
    <source>
        <dbReference type="EnsemblMetazoa" id="GAUT019025-PA"/>
    </source>
</evidence>
<feature type="compositionally biased region" description="Gly residues" evidence="1">
    <location>
        <begin position="176"/>
        <end position="187"/>
    </location>
</feature>
<keyword evidence="2" id="KW-1133">Transmembrane helix</keyword>
<evidence type="ECO:0000313" key="4">
    <source>
        <dbReference type="Proteomes" id="UP000078200"/>
    </source>
</evidence>
<organism evidence="3 4">
    <name type="scientific">Glossina austeni</name>
    <name type="common">Savannah tsetse fly</name>
    <dbReference type="NCBI Taxonomy" id="7395"/>
    <lineage>
        <taxon>Eukaryota</taxon>
        <taxon>Metazoa</taxon>
        <taxon>Ecdysozoa</taxon>
        <taxon>Arthropoda</taxon>
        <taxon>Hexapoda</taxon>
        <taxon>Insecta</taxon>
        <taxon>Pterygota</taxon>
        <taxon>Neoptera</taxon>
        <taxon>Endopterygota</taxon>
        <taxon>Diptera</taxon>
        <taxon>Brachycera</taxon>
        <taxon>Muscomorpha</taxon>
        <taxon>Hippoboscoidea</taxon>
        <taxon>Glossinidae</taxon>
        <taxon>Glossina</taxon>
    </lineage>
</organism>
<feature type="compositionally biased region" description="Low complexity" evidence="1">
    <location>
        <begin position="156"/>
        <end position="175"/>
    </location>
</feature>
<dbReference type="STRING" id="7395.A0A1A9UXK3"/>
<keyword evidence="2" id="KW-0472">Membrane</keyword>
<feature type="region of interest" description="Disordered" evidence="1">
    <location>
        <begin position="154"/>
        <end position="188"/>
    </location>
</feature>
<proteinExistence type="predicted"/>
<dbReference type="VEuPathDB" id="VectorBase:GAUT019025"/>
<keyword evidence="2" id="KW-0812">Transmembrane</keyword>
<feature type="transmembrane region" description="Helical" evidence="2">
    <location>
        <begin position="59"/>
        <end position="87"/>
    </location>
</feature>
<dbReference type="AlphaFoldDB" id="A0A1A9UXK3"/>
<reference evidence="3" key="1">
    <citation type="submission" date="2020-05" db="UniProtKB">
        <authorList>
            <consortium name="EnsemblMetazoa"/>
        </authorList>
    </citation>
    <scope>IDENTIFICATION</scope>
    <source>
        <strain evidence="3">TTRI</strain>
    </source>
</reference>